<name>A0ABQ9GTP9_9NEOP</name>
<comment type="caution">
    <text evidence="1">The sequence shown here is derived from an EMBL/GenBank/DDBJ whole genome shotgun (WGS) entry which is preliminary data.</text>
</comment>
<evidence type="ECO:0000313" key="2">
    <source>
        <dbReference type="Proteomes" id="UP001159363"/>
    </source>
</evidence>
<proteinExistence type="predicted"/>
<dbReference type="InterPro" id="IPR036397">
    <property type="entry name" value="RNaseH_sf"/>
</dbReference>
<dbReference type="Proteomes" id="UP001159363">
    <property type="component" value="Chromosome 8"/>
</dbReference>
<reference evidence="1 2" key="1">
    <citation type="submission" date="2023-02" db="EMBL/GenBank/DDBJ databases">
        <title>LHISI_Scaffold_Assembly.</title>
        <authorList>
            <person name="Stuart O.P."/>
            <person name="Cleave R."/>
            <person name="Magrath M.J.L."/>
            <person name="Mikheyev A.S."/>
        </authorList>
    </citation>
    <scope>NUCLEOTIDE SEQUENCE [LARGE SCALE GENOMIC DNA]</scope>
    <source>
        <strain evidence="1">Daus_M_001</strain>
        <tissue evidence="1">Leg muscle</tissue>
    </source>
</reference>
<protein>
    <recommendedName>
        <fullName evidence="3">Integrase catalytic domain-containing protein</fullName>
    </recommendedName>
</protein>
<evidence type="ECO:0008006" key="3">
    <source>
        <dbReference type="Google" id="ProtNLM"/>
    </source>
</evidence>
<keyword evidence="2" id="KW-1185">Reference proteome</keyword>
<organism evidence="1 2">
    <name type="scientific">Dryococelus australis</name>
    <dbReference type="NCBI Taxonomy" id="614101"/>
    <lineage>
        <taxon>Eukaryota</taxon>
        <taxon>Metazoa</taxon>
        <taxon>Ecdysozoa</taxon>
        <taxon>Arthropoda</taxon>
        <taxon>Hexapoda</taxon>
        <taxon>Insecta</taxon>
        <taxon>Pterygota</taxon>
        <taxon>Neoptera</taxon>
        <taxon>Polyneoptera</taxon>
        <taxon>Phasmatodea</taxon>
        <taxon>Verophasmatodea</taxon>
        <taxon>Anareolatae</taxon>
        <taxon>Phasmatidae</taxon>
        <taxon>Eurycanthinae</taxon>
        <taxon>Dryococelus</taxon>
    </lineage>
</organism>
<dbReference type="EMBL" id="JARBHB010000009">
    <property type="protein sequence ID" value="KAJ8875373.1"/>
    <property type="molecule type" value="Genomic_DNA"/>
</dbReference>
<evidence type="ECO:0000313" key="1">
    <source>
        <dbReference type="EMBL" id="KAJ8875373.1"/>
    </source>
</evidence>
<accession>A0ABQ9GTP9</accession>
<dbReference type="Gene3D" id="3.30.420.10">
    <property type="entry name" value="Ribonuclease H-like superfamily/Ribonuclease H"/>
    <property type="match status" value="1"/>
</dbReference>
<dbReference type="PANTHER" id="PTHR47331">
    <property type="entry name" value="PHD-TYPE DOMAIN-CONTAINING PROTEIN"/>
    <property type="match status" value="1"/>
</dbReference>
<sequence>MLHNFNQVTLPLPEHRVRDAAVFEVIGVVIADPLYLKDGSKAWICILTCAVSRAVHIELVIFLSTEALIQDLKKFVAHRGHLALFYSDNRTNFVEVDNAFFRWDCAKIKFSLKVESTQLLPGGKTGGNGLLEFSSRYIANS</sequence>
<gene>
    <name evidence="1" type="ORF">PR048_023268</name>
</gene>